<sequence>MKATFIYHKGNQRMEKFYKNLLNEPDFCRICEDCYNCRGDWSYKDDVKAVVLDAIDDDEFIEDASDYIPELPEGDVAVAQLHEDLLYELPNMLAEKNYKLLIVPSETPSDLSIAMRNSLKEMCEKNGMDFENPKPFCALKKRHNRKVLNEFINYFKIGFPQVEIKSSDGHKIDDDVKVIISAPCGETHYMSKRIKGKIINELKDKIANAHHNYPCLGSMEYDKELEDTMLHEAGYIALDAVKKALLPYKCKNKFCGRCGIFGQSSL</sequence>
<dbReference type="OrthoDB" id="62687at2157"/>
<reference evidence="1" key="1">
    <citation type="submission" date="2007-06" db="EMBL/GenBank/DDBJ databases">
        <title>Complete sequence of Methanococcus aeolicus Nankai-3.</title>
        <authorList>
            <consortium name="US DOE Joint Genome Institute"/>
            <person name="Copeland A."/>
            <person name="Lucas S."/>
            <person name="Lapidus A."/>
            <person name="Barry K."/>
            <person name="Glavina del Rio T."/>
            <person name="Dalin E."/>
            <person name="Tice H."/>
            <person name="Pitluck S."/>
            <person name="Chain P."/>
            <person name="Malfatti S."/>
            <person name="Shin M."/>
            <person name="Vergez L."/>
            <person name="Schmutz J."/>
            <person name="Larimer F."/>
            <person name="Land M."/>
            <person name="Hauser L."/>
            <person name="Kyrpides N."/>
            <person name="Lykidis A."/>
            <person name="Sieprawska-Lupa M."/>
            <person name="Whitman W.B."/>
            <person name="Richardson P."/>
        </authorList>
    </citation>
    <scope>NUCLEOTIDE SEQUENCE [LARGE SCALE GENOMIC DNA]</scope>
    <source>
        <strain evidence="1">Nankai-3</strain>
    </source>
</reference>
<evidence type="ECO:0008006" key="3">
    <source>
        <dbReference type="Google" id="ProtNLM"/>
    </source>
</evidence>
<dbReference type="KEGG" id="mae:Maeo_0957"/>
<proteinExistence type="predicted"/>
<name>A6UVL3_META3</name>
<gene>
    <name evidence="1" type="ordered locus">Maeo_0957</name>
</gene>
<evidence type="ECO:0000313" key="2">
    <source>
        <dbReference type="Proteomes" id="UP000001106"/>
    </source>
</evidence>
<dbReference type="Pfam" id="PF02593">
    <property type="entry name" value="DUF166"/>
    <property type="match status" value="1"/>
</dbReference>
<dbReference type="RefSeq" id="WP_011973667.1">
    <property type="nucleotide sequence ID" value="NC_009635.1"/>
</dbReference>
<dbReference type="AlphaFoldDB" id="A6UVL3"/>
<accession>A6UVL3</accession>
<dbReference type="InterPro" id="IPR003745">
    <property type="entry name" value="DUF166"/>
</dbReference>
<evidence type="ECO:0000313" key="1">
    <source>
        <dbReference type="EMBL" id="ABR56535.1"/>
    </source>
</evidence>
<keyword evidence="2" id="KW-1185">Reference proteome</keyword>
<dbReference type="EMBL" id="CP000743">
    <property type="protein sequence ID" value="ABR56535.1"/>
    <property type="molecule type" value="Genomic_DNA"/>
</dbReference>
<dbReference type="Proteomes" id="UP000001106">
    <property type="component" value="Chromosome"/>
</dbReference>
<dbReference type="GeneID" id="5327675"/>
<protein>
    <recommendedName>
        <fullName evidence="3">Thymidylate synthase</fullName>
    </recommendedName>
</protein>
<dbReference type="eggNOG" id="arCOG02468">
    <property type="taxonomic scope" value="Archaea"/>
</dbReference>
<organism evidence="1 2">
    <name type="scientific">Methanococcus aeolicus (strain ATCC BAA-1280 / DSM 17508 / OCM 812 / Nankai-3)</name>
    <dbReference type="NCBI Taxonomy" id="419665"/>
    <lineage>
        <taxon>Archaea</taxon>
        <taxon>Methanobacteriati</taxon>
        <taxon>Methanobacteriota</taxon>
        <taxon>Methanomada group</taxon>
        <taxon>Methanococci</taxon>
        <taxon>Methanococcales</taxon>
        <taxon>Methanococcaceae</taxon>
        <taxon>Methanococcus</taxon>
    </lineage>
</organism>
<dbReference type="STRING" id="419665.Maeo_0957"/>
<dbReference type="HOGENOM" id="CLU_077076_0_0_2"/>